<organism evidence="2">
    <name type="scientific">Ajellomyces capsulatus (strain H88)</name>
    <name type="common">Darling's disease fungus</name>
    <name type="synonym">Histoplasma capsulatum</name>
    <dbReference type="NCBI Taxonomy" id="544711"/>
    <lineage>
        <taxon>Eukaryota</taxon>
        <taxon>Fungi</taxon>
        <taxon>Dikarya</taxon>
        <taxon>Ascomycota</taxon>
        <taxon>Pezizomycotina</taxon>
        <taxon>Eurotiomycetes</taxon>
        <taxon>Eurotiomycetidae</taxon>
        <taxon>Onygenales</taxon>
        <taxon>Ajellomycetaceae</taxon>
        <taxon>Histoplasma</taxon>
    </lineage>
</organism>
<accession>F0UJJ7</accession>
<dbReference type="AlphaFoldDB" id="F0UJJ7"/>
<evidence type="ECO:0000313" key="2">
    <source>
        <dbReference type="Proteomes" id="UP000008142"/>
    </source>
</evidence>
<sequence length="100" mass="11039">MSVSYLNQEWRRGLPGSSAERCAGIARMLENGGSSRTNYYSGVNGGVSQYHARYHPLADPCQDGDLNADVEQPHMITWYTYAPSGLMSDVATIRRYGASF</sequence>
<name>F0UJJ7_AJEC8</name>
<proteinExistence type="predicted"/>
<gene>
    <name evidence="1" type="ORF">HCEG_05803</name>
</gene>
<reference evidence="2" key="1">
    <citation type="submission" date="2008-07" db="EMBL/GenBank/DDBJ databases">
        <title>Annotation of Ajellomyces capsulatus strain H88.</title>
        <authorList>
            <person name="Champion M."/>
            <person name="Cuomo C."/>
            <person name="Ma L.-J."/>
            <person name="Henn M.R."/>
            <person name="Sil A."/>
            <person name="Goldman B."/>
            <person name="Young S.K."/>
            <person name="Kodira C.D."/>
            <person name="Zeng Q."/>
            <person name="Koehrsen M."/>
            <person name="Alvarado L."/>
            <person name="Berlin A."/>
            <person name="Borenstein D."/>
            <person name="Chen Z."/>
            <person name="Engels R."/>
            <person name="Freedman E."/>
            <person name="Gellesch M."/>
            <person name="Goldberg J."/>
            <person name="Griggs A."/>
            <person name="Gujja S."/>
            <person name="Heiman D."/>
            <person name="Hepburn T."/>
            <person name="Howarth C."/>
            <person name="Jen D."/>
            <person name="Larson L."/>
            <person name="Lewis B."/>
            <person name="Mehta T."/>
            <person name="Park D."/>
            <person name="Pearson M."/>
            <person name="Roberts A."/>
            <person name="Saif S."/>
            <person name="Shea T."/>
            <person name="Shenoy N."/>
            <person name="Sisk P."/>
            <person name="Stolte C."/>
            <person name="Sykes S."/>
            <person name="Walk T."/>
            <person name="White J."/>
            <person name="Yandava C."/>
            <person name="Klein B."/>
            <person name="McEwen J.G."/>
            <person name="Puccia R."/>
            <person name="Goldman G.H."/>
            <person name="Felipe M.S."/>
            <person name="Nino-Vega G."/>
            <person name="San-Blas G."/>
            <person name="Taylor J."/>
            <person name="Mendoza L."/>
            <person name="Galagan J."/>
            <person name="Nusbaum C."/>
            <person name="Birren B."/>
        </authorList>
    </citation>
    <scope>NUCLEOTIDE SEQUENCE [LARGE SCALE GENOMIC DNA]</scope>
    <source>
        <strain evidence="2">H88</strain>
    </source>
</reference>
<dbReference type="HOGENOM" id="CLU_2305208_0_0_1"/>
<dbReference type="Proteomes" id="UP000008142">
    <property type="component" value="Unassembled WGS sequence"/>
</dbReference>
<evidence type="ECO:0000313" key="1">
    <source>
        <dbReference type="EMBL" id="EGC46588.1"/>
    </source>
</evidence>
<dbReference type="EMBL" id="DS990639">
    <property type="protein sequence ID" value="EGC46588.1"/>
    <property type="molecule type" value="Genomic_DNA"/>
</dbReference>
<protein>
    <submittedName>
        <fullName evidence="1">Predicted protein</fullName>
    </submittedName>
</protein>